<sequence length="125" mass="13887">MAVVIIPLLPVLLFAFSWTAAIISLGLLAFIFYCLFSTRYIITDNILNIKCGFLINDKIRIMDITKISPSKSIVSAPAASLDRIGIYLNKQRTPVIISPKHKSGFINKLKSINPNINTHLIDSTL</sequence>
<dbReference type="Pfam" id="PF06713">
    <property type="entry name" value="bPH_4"/>
    <property type="match status" value="1"/>
</dbReference>
<dbReference type="GO" id="GO:0030153">
    <property type="term" value="P:bacteriocin immunity"/>
    <property type="evidence" value="ECO:0007669"/>
    <property type="project" value="InterPro"/>
</dbReference>
<protein>
    <submittedName>
        <fullName evidence="3">PH domain-containing protein</fullName>
    </submittedName>
</protein>
<evidence type="ECO:0000259" key="2">
    <source>
        <dbReference type="Pfam" id="PF06713"/>
    </source>
</evidence>
<dbReference type="Proteomes" id="UP000711407">
    <property type="component" value="Unassembled WGS sequence"/>
</dbReference>
<comment type="caution">
    <text evidence="3">The sequence shown here is derived from an EMBL/GenBank/DDBJ whole genome shotgun (WGS) entry which is preliminary data.</text>
</comment>
<dbReference type="EMBL" id="DYXT01000005">
    <property type="protein sequence ID" value="HJE38227.1"/>
    <property type="molecule type" value="Genomic_DNA"/>
</dbReference>
<dbReference type="AlphaFoldDB" id="A0A921E8N8"/>
<keyword evidence="1" id="KW-0472">Membrane</keyword>
<evidence type="ECO:0000313" key="4">
    <source>
        <dbReference type="Proteomes" id="UP000711407"/>
    </source>
</evidence>
<organism evidence="3 4">
    <name type="scientific">Candidatus Amulumruptor caecigallinarius</name>
    <dbReference type="NCBI Taxonomy" id="2109911"/>
    <lineage>
        <taxon>Bacteria</taxon>
        <taxon>Pseudomonadati</taxon>
        <taxon>Bacteroidota</taxon>
        <taxon>Bacteroidia</taxon>
        <taxon>Bacteroidales</taxon>
        <taxon>Muribaculaceae</taxon>
        <taxon>Candidatus Amulumruptor</taxon>
    </lineage>
</organism>
<proteinExistence type="predicted"/>
<reference evidence="3" key="2">
    <citation type="submission" date="2021-09" db="EMBL/GenBank/DDBJ databases">
        <authorList>
            <person name="Gilroy R."/>
        </authorList>
    </citation>
    <scope>NUCLEOTIDE SEQUENCE</scope>
    <source>
        <strain evidence="3">4100</strain>
    </source>
</reference>
<accession>A0A921E8N8</accession>
<evidence type="ECO:0000313" key="3">
    <source>
        <dbReference type="EMBL" id="HJE38227.1"/>
    </source>
</evidence>
<dbReference type="InterPro" id="IPR009589">
    <property type="entry name" value="PH_YyaB-like"/>
</dbReference>
<gene>
    <name evidence="3" type="ORF">K8V47_00465</name>
</gene>
<feature type="transmembrane region" description="Helical" evidence="1">
    <location>
        <begin position="12"/>
        <end position="36"/>
    </location>
</feature>
<keyword evidence="1" id="KW-1133">Transmembrane helix</keyword>
<evidence type="ECO:0000256" key="1">
    <source>
        <dbReference type="SAM" id="Phobius"/>
    </source>
</evidence>
<feature type="domain" description="Uncharacterized protein YyaB-like PH" evidence="2">
    <location>
        <begin position="38"/>
        <end position="113"/>
    </location>
</feature>
<reference evidence="3" key="1">
    <citation type="journal article" date="2021" name="PeerJ">
        <title>Extensive microbial diversity within the chicken gut microbiome revealed by metagenomics and culture.</title>
        <authorList>
            <person name="Gilroy R."/>
            <person name="Ravi A."/>
            <person name="Getino M."/>
            <person name="Pursley I."/>
            <person name="Horton D.L."/>
            <person name="Alikhan N.F."/>
            <person name="Baker D."/>
            <person name="Gharbi K."/>
            <person name="Hall N."/>
            <person name="Watson M."/>
            <person name="Adriaenssens E.M."/>
            <person name="Foster-Nyarko E."/>
            <person name="Jarju S."/>
            <person name="Secka A."/>
            <person name="Antonio M."/>
            <person name="Oren A."/>
            <person name="Chaudhuri R.R."/>
            <person name="La Ragione R."/>
            <person name="Hildebrand F."/>
            <person name="Pallen M.J."/>
        </authorList>
    </citation>
    <scope>NUCLEOTIDE SEQUENCE</scope>
    <source>
        <strain evidence="3">4100</strain>
    </source>
</reference>
<name>A0A921E8N8_9BACT</name>
<keyword evidence="1" id="KW-0812">Transmembrane</keyword>